<dbReference type="PANTHER" id="PTHR36688">
    <property type="entry name" value="ENDO/EXONUCLEASE/PHOSPHATASE DOMAIN-CONTAINING PROTEIN"/>
    <property type="match status" value="1"/>
</dbReference>
<dbReference type="Pfam" id="PF14529">
    <property type="entry name" value="Exo_endo_phos_2"/>
    <property type="match status" value="1"/>
</dbReference>
<keyword evidence="4" id="KW-1185">Reference proteome</keyword>
<evidence type="ECO:0000313" key="3">
    <source>
        <dbReference type="EMBL" id="CAH2098775.1"/>
    </source>
</evidence>
<reference evidence="3" key="1">
    <citation type="submission" date="2022-03" db="EMBL/GenBank/DDBJ databases">
        <authorList>
            <person name="Tunstrom K."/>
        </authorList>
    </citation>
    <scope>NUCLEOTIDE SEQUENCE</scope>
</reference>
<dbReference type="GO" id="GO:0003824">
    <property type="term" value="F:catalytic activity"/>
    <property type="evidence" value="ECO:0007669"/>
    <property type="project" value="InterPro"/>
</dbReference>
<feature type="compositionally biased region" description="Low complexity" evidence="1">
    <location>
        <begin position="181"/>
        <end position="200"/>
    </location>
</feature>
<dbReference type="GO" id="GO:0003676">
    <property type="term" value="F:nucleic acid binding"/>
    <property type="evidence" value="ECO:0007669"/>
    <property type="project" value="InterPro"/>
</dbReference>
<dbReference type="Gene3D" id="3.60.10.10">
    <property type="entry name" value="Endonuclease/exonuclease/phosphatase"/>
    <property type="match status" value="1"/>
</dbReference>
<feature type="region of interest" description="Disordered" evidence="1">
    <location>
        <begin position="417"/>
        <end position="601"/>
    </location>
</feature>
<dbReference type="InterPro" id="IPR052560">
    <property type="entry name" value="RdDP_mobile_element"/>
</dbReference>
<feature type="compositionally biased region" description="Polar residues" evidence="1">
    <location>
        <begin position="80"/>
        <end position="91"/>
    </location>
</feature>
<dbReference type="GO" id="GO:0008270">
    <property type="term" value="F:zinc ion binding"/>
    <property type="evidence" value="ECO:0007669"/>
    <property type="project" value="InterPro"/>
</dbReference>
<dbReference type="InterPro" id="IPR000477">
    <property type="entry name" value="RT_dom"/>
</dbReference>
<comment type="caution">
    <text evidence="3">The sequence shown here is derived from an EMBL/GenBank/DDBJ whole genome shotgun (WGS) entry which is preliminary data.</text>
</comment>
<evidence type="ECO:0000256" key="1">
    <source>
        <dbReference type="SAM" id="MobiDB-lite"/>
    </source>
</evidence>
<dbReference type="GO" id="GO:0071897">
    <property type="term" value="P:DNA biosynthetic process"/>
    <property type="evidence" value="ECO:0007669"/>
    <property type="project" value="UniProtKB-ARBA"/>
</dbReference>
<dbReference type="InterPro" id="IPR043502">
    <property type="entry name" value="DNA/RNA_pol_sf"/>
</dbReference>
<dbReference type="EMBL" id="CAKOGL010000020">
    <property type="protein sequence ID" value="CAH2098775.1"/>
    <property type="molecule type" value="Genomic_DNA"/>
</dbReference>
<dbReference type="SUPFAM" id="SSF56219">
    <property type="entry name" value="DNase I-like"/>
    <property type="match status" value="1"/>
</dbReference>
<dbReference type="InterPro" id="IPR001878">
    <property type="entry name" value="Znf_CCHC"/>
</dbReference>
<sequence>MSEKGEPPPPQGQRPRVRGGRSNIPRTVVKRDIFTNTVERITAPAPTSPEPSGSTSHASEASESSHGAAKEPFAAVVAEPTTSAEGASSPETPYKEDEKRPRIETDSPQLIDDECLESEYSGSAEAQDHDIITHHIPPLSPPQEDRGSTIPMPSSKESWPRDSTSYAALASIEIRPQSPTAGPSGMSYAAAAAAPASPSGRTSQPVPPPLTKTNPRSDYPPITVENLPNWTRHFDRLRGILGRAPQARPMGKGIRFLPGTAEEFRVVQKYLTEAMNQDKSISWYCYSPESELPTKVAIRGLPLDTPAEEVIVALKSLGFPAERAKAIPLARGRYGCIYFVQLEHMRVAELQQLYKITELLSMPGLTIEAWRGNKAPPQCHRCQAFGHASANCYRTQKCVRCAGEHLARDCPRPLTEPPTCANCGKSHTAKDRRCPAFKKEARRRGIKIAPQRPNAPENNKKEGTRNIKQRPPSPKPQKPQSQAQTRPAAIPVATSEAQMPQQQQQEQQKSVEKAPTPLVTISSEPNGPQIVTTLSAKANPPTERGKPPPTKKKNKKRKKRAARPARSEPAAASTPQPKQSEEKEPRRLQGVPEKTTTQPAQTDTTEIVRTFIEALTAILIAYTQGGIRGHIRELTLLAQSQNIHIILLGETKLSEEVELRIPNYIAYRRDEISPRGYAYRGTAALVRRDIVHEELPHAQFVSMRTQGVRVHSGDDELLIYAAYKPPKLAFNSNDIETLLNAQLPTLIVGDLNAKHPAWGSRLISPSGEKLLEDSESRGYVVMGPGAPTNIPTKPNEQPDVLDIVLAYKMKHPLDAEVIYDLDTQHLPILVTVNLRHSYLMQRSPTPKVDWNKFTAITAGLQLSIDIESPADVDTATEIITQAIQRAKDSATIQVTQSGQKDSLPYALREKIKRKRQLRKLWTRSRCPRVKTELNRIAEEISRALAALDNDYWEDAVDRAAEDDTALYRLCKKMTGIDTPIYPLKDIDGKRRYAASDRAEILAEHLERQFTPNPPNMTNTNVVDHHKEIKSIIQAFNTTQFSQLRCEDMITPLELRKTIQRLPKRKAPGKDEITNATLTKLPKNFIQALTSLYNGILQTGHFPEAWKQGRVIVIPKPGKDKRLPSSYRPITLLSHVAKLFERLLLRRLVPHLPLREEQFGFRSDHSTTLQLARVINHLASEHNNQRCTVGVFLDMEKAFDRVWHEGLLAKLIKTSTPPAMIKIIASFLKGRSFYKNTLMTLLVFICISMVIRESNARPPWLQSGSEIFTESAECHTDKWVQLNTNSYRIPVWTDGNRISGVTTEALLFCENFVNIRWE</sequence>
<dbReference type="Proteomes" id="UP001153954">
    <property type="component" value="Unassembled WGS sequence"/>
</dbReference>
<feature type="compositionally biased region" description="Basic and acidic residues" evidence="1">
    <location>
        <begin position="93"/>
        <end position="105"/>
    </location>
</feature>
<accession>A0AAU9UM88</accession>
<feature type="compositionally biased region" description="Low complexity" evidence="1">
    <location>
        <begin position="52"/>
        <end position="67"/>
    </location>
</feature>
<dbReference type="PROSITE" id="PS50878">
    <property type="entry name" value="RT_POL"/>
    <property type="match status" value="1"/>
</dbReference>
<evidence type="ECO:0000259" key="2">
    <source>
        <dbReference type="PROSITE" id="PS50878"/>
    </source>
</evidence>
<feature type="compositionally biased region" description="Basic residues" evidence="1">
    <location>
        <begin position="549"/>
        <end position="563"/>
    </location>
</feature>
<dbReference type="InterPro" id="IPR005135">
    <property type="entry name" value="Endo/exonuclease/phosphatase"/>
</dbReference>
<feature type="compositionally biased region" description="Polar residues" evidence="1">
    <location>
        <begin position="519"/>
        <end position="536"/>
    </location>
</feature>
<dbReference type="CDD" id="cd01650">
    <property type="entry name" value="RT_nLTR_like"/>
    <property type="match status" value="1"/>
</dbReference>
<proteinExistence type="predicted"/>
<dbReference type="SMART" id="SM00343">
    <property type="entry name" value="ZnF_C2HC"/>
    <property type="match status" value="3"/>
</dbReference>
<protein>
    <recommendedName>
        <fullName evidence="2">Reverse transcriptase domain-containing protein</fullName>
    </recommendedName>
</protein>
<organism evidence="3 4">
    <name type="scientific">Euphydryas editha</name>
    <name type="common">Edith's checkerspot</name>
    <dbReference type="NCBI Taxonomy" id="104508"/>
    <lineage>
        <taxon>Eukaryota</taxon>
        <taxon>Metazoa</taxon>
        <taxon>Ecdysozoa</taxon>
        <taxon>Arthropoda</taxon>
        <taxon>Hexapoda</taxon>
        <taxon>Insecta</taxon>
        <taxon>Pterygota</taxon>
        <taxon>Neoptera</taxon>
        <taxon>Endopterygota</taxon>
        <taxon>Lepidoptera</taxon>
        <taxon>Glossata</taxon>
        <taxon>Ditrysia</taxon>
        <taxon>Papilionoidea</taxon>
        <taxon>Nymphalidae</taxon>
        <taxon>Nymphalinae</taxon>
        <taxon>Euphydryas</taxon>
    </lineage>
</organism>
<name>A0AAU9UM88_EUPED</name>
<dbReference type="SUPFAM" id="SSF56672">
    <property type="entry name" value="DNA/RNA polymerases"/>
    <property type="match status" value="1"/>
</dbReference>
<feature type="domain" description="Reverse transcriptase" evidence="2">
    <location>
        <begin position="1094"/>
        <end position="1317"/>
    </location>
</feature>
<feature type="compositionally biased region" description="Low complexity" evidence="1">
    <location>
        <begin position="498"/>
        <end position="508"/>
    </location>
</feature>
<feature type="compositionally biased region" description="Basic and acidic residues" evidence="1">
    <location>
        <begin position="428"/>
        <end position="439"/>
    </location>
</feature>
<dbReference type="PANTHER" id="PTHR36688:SF1">
    <property type="entry name" value="ENDONUCLEASE_EXONUCLEASE_PHOSPHATASE DOMAIN-CONTAINING PROTEIN"/>
    <property type="match status" value="1"/>
</dbReference>
<feature type="region of interest" description="Disordered" evidence="1">
    <location>
        <begin position="1"/>
        <end position="163"/>
    </location>
</feature>
<feature type="compositionally biased region" description="Polar residues" evidence="1">
    <location>
        <begin position="151"/>
        <end position="163"/>
    </location>
</feature>
<gene>
    <name evidence="3" type="ORF">EEDITHA_LOCUS13855</name>
</gene>
<dbReference type="InterPro" id="IPR036691">
    <property type="entry name" value="Endo/exonu/phosph_ase_sf"/>
</dbReference>
<feature type="region of interest" description="Disordered" evidence="1">
    <location>
        <begin position="176"/>
        <end position="224"/>
    </location>
</feature>
<dbReference type="Pfam" id="PF00078">
    <property type="entry name" value="RVT_1"/>
    <property type="match status" value="1"/>
</dbReference>
<evidence type="ECO:0000313" key="4">
    <source>
        <dbReference type="Proteomes" id="UP001153954"/>
    </source>
</evidence>